<feature type="transmembrane region" description="Helical" evidence="5">
    <location>
        <begin position="59"/>
        <end position="83"/>
    </location>
</feature>
<keyword evidence="4 5" id="KW-0472">Membrane</keyword>
<organism evidence="6 7">
    <name type="scientific">Hyphomonas adhaerens</name>
    <dbReference type="NCBI Taxonomy" id="81029"/>
    <lineage>
        <taxon>Bacteria</taxon>
        <taxon>Pseudomonadati</taxon>
        <taxon>Pseudomonadota</taxon>
        <taxon>Alphaproteobacteria</taxon>
        <taxon>Hyphomonadales</taxon>
        <taxon>Hyphomonadaceae</taxon>
        <taxon>Hyphomonas</taxon>
    </lineage>
</organism>
<dbReference type="EMBL" id="DMAN01000363">
    <property type="protein sequence ID" value="HAE28708.1"/>
    <property type="molecule type" value="Genomic_DNA"/>
</dbReference>
<comment type="subcellular location">
    <subcellularLocation>
        <location evidence="1">Membrane</location>
    </subcellularLocation>
</comment>
<reference evidence="6 7" key="1">
    <citation type="journal article" date="2018" name="Nat. Biotechnol.">
        <title>A standardized bacterial taxonomy based on genome phylogeny substantially revises the tree of life.</title>
        <authorList>
            <person name="Parks D.H."/>
            <person name="Chuvochina M."/>
            <person name="Waite D.W."/>
            <person name="Rinke C."/>
            <person name="Skarshewski A."/>
            <person name="Chaumeil P.A."/>
            <person name="Hugenholtz P."/>
        </authorList>
    </citation>
    <scope>NUCLEOTIDE SEQUENCE [LARGE SCALE GENOMIC DNA]</scope>
    <source>
        <strain evidence="6">UBA8733</strain>
    </source>
</reference>
<dbReference type="AlphaFoldDB" id="A0A3B9H236"/>
<dbReference type="InterPro" id="IPR023352">
    <property type="entry name" value="MAPEG-like_dom_sf"/>
</dbReference>
<dbReference type="GO" id="GO:0016740">
    <property type="term" value="F:transferase activity"/>
    <property type="evidence" value="ECO:0007669"/>
    <property type="project" value="UniProtKB-KW"/>
</dbReference>
<dbReference type="Pfam" id="PF01124">
    <property type="entry name" value="MAPEG"/>
    <property type="match status" value="1"/>
</dbReference>
<evidence type="ECO:0000256" key="3">
    <source>
        <dbReference type="ARBA" id="ARBA00022989"/>
    </source>
</evidence>
<protein>
    <submittedName>
        <fullName evidence="6">Glutathione S-transferase</fullName>
    </submittedName>
</protein>
<evidence type="ECO:0000313" key="7">
    <source>
        <dbReference type="Proteomes" id="UP000259610"/>
    </source>
</evidence>
<sequence length="130" mass="13596">MDMNSTQVAALYVGVNIALLVVLAVRVMMHRRSAQVSVGDGGNDTLALRIRTHGNASEYVPAFLVGLFMTAALGSSAMLVHALGASFTAGRLLHAVGLSASIMASRALGMLLTWVPMLIVAGLLVWQGSF</sequence>
<gene>
    <name evidence="6" type="ORF">DCG58_16210</name>
</gene>
<evidence type="ECO:0000256" key="2">
    <source>
        <dbReference type="ARBA" id="ARBA00022692"/>
    </source>
</evidence>
<dbReference type="GO" id="GO:0016020">
    <property type="term" value="C:membrane"/>
    <property type="evidence" value="ECO:0007669"/>
    <property type="project" value="UniProtKB-SubCell"/>
</dbReference>
<dbReference type="InterPro" id="IPR001129">
    <property type="entry name" value="Membr-assoc_MAPEG"/>
</dbReference>
<name>A0A3B9H236_9PROT</name>
<evidence type="ECO:0000256" key="4">
    <source>
        <dbReference type="ARBA" id="ARBA00023136"/>
    </source>
</evidence>
<proteinExistence type="predicted"/>
<comment type="caution">
    <text evidence="6">The sequence shown here is derived from an EMBL/GenBank/DDBJ whole genome shotgun (WGS) entry which is preliminary data.</text>
</comment>
<dbReference type="PANTHER" id="PTHR35814:SF1">
    <property type="entry name" value="GLUTATHIONE S-TRANSFERASE-RELATED"/>
    <property type="match status" value="1"/>
</dbReference>
<evidence type="ECO:0000313" key="6">
    <source>
        <dbReference type="EMBL" id="HAE28708.1"/>
    </source>
</evidence>
<evidence type="ECO:0000256" key="5">
    <source>
        <dbReference type="SAM" id="Phobius"/>
    </source>
</evidence>
<dbReference type="SUPFAM" id="SSF161084">
    <property type="entry name" value="MAPEG domain-like"/>
    <property type="match status" value="1"/>
</dbReference>
<dbReference type="PANTHER" id="PTHR35814">
    <property type="match status" value="1"/>
</dbReference>
<dbReference type="Proteomes" id="UP000259610">
    <property type="component" value="Unassembled WGS sequence"/>
</dbReference>
<feature type="transmembrane region" description="Helical" evidence="5">
    <location>
        <begin position="103"/>
        <end position="126"/>
    </location>
</feature>
<keyword evidence="3 5" id="KW-1133">Transmembrane helix</keyword>
<keyword evidence="2 5" id="KW-0812">Transmembrane</keyword>
<evidence type="ECO:0000256" key="1">
    <source>
        <dbReference type="ARBA" id="ARBA00004370"/>
    </source>
</evidence>
<dbReference type="Gene3D" id="1.20.120.550">
    <property type="entry name" value="Membrane associated eicosanoid/glutathione metabolism-like domain"/>
    <property type="match status" value="1"/>
</dbReference>
<keyword evidence="6" id="KW-0808">Transferase</keyword>
<feature type="transmembrane region" description="Helical" evidence="5">
    <location>
        <begin position="6"/>
        <end position="25"/>
    </location>
</feature>
<accession>A0A3B9H236</accession>